<sequence>MGITRLKRKDRKNSNRANARVAKIKLLTAKPVIKNIDVEAIKKSFEEKKAATN</sequence>
<dbReference type="Proteomes" id="UP000199513">
    <property type="component" value="Unassembled WGS sequence"/>
</dbReference>
<proteinExistence type="predicted"/>
<dbReference type="AlphaFoldDB" id="A0A1I2IVE1"/>
<accession>A0A1I2IVE1</accession>
<dbReference type="EMBL" id="FONY01000036">
    <property type="protein sequence ID" value="SFF45700.1"/>
    <property type="molecule type" value="Genomic_DNA"/>
</dbReference>
<gene>
    <name evidence="1" type="ORF">SAMN04488541_103636</name>
</gene>
<evidence type="ECO:0000313" key="2">
    <source>
        <dbReference type="Proteomes" id="UP000199513"/>
    </source>
</evidence>
<name>A0A1I2IVE1_9BACT</name>
<protein>
    <submittedName>
        <fullName evidence="1">Uncharacterized protein</fullName>
    </submittedName>
</protein>
<dbReference type="RefSeq" id="WP_177217436.1">
    <property type="nucleotide sequence ID" value="NZ_FONY01000036.1"/>
</dbReference>
<keyword evidence="2" id="KW-1185">Reference proteome</keyword>
<organism evidence="1 2">
    <name type="scientific">Thermoflexibacter ruber</name>
    <dbReference type="NCBI Taxonomy" id="1003"/>
    <lineage>
        <taxon>Bacteria</taxon>
        <taxon>Pseudomonadati</taxon>
        <taxon>Bacteroidota</taxon>
        <taxon>Cytophagia</taxon>
        <taxon>Cytophagales</taxon>
        <taxon>Thermoflexibacteraceae</taxon>
        <taxon>Thermoflexibacter</taxon>
    </lineage>
</organism>
<reference evidence="1 2" key="1">
    <citation type="submission" date="2016-10" db="EMBL/GenBank/DDBJ databases">
        <authorList>
            <person name="de Groot N.N."/>
        </authorList>
    </citation>
    <scope>NUCLEOTIDE SEQUENCE [LARGE SCALE GENOMIC DNA]</scope>
    <source>
        <strain>GEY</strain>
        <strain evidence="2">DSM 9560</strain>
    </source>
</reference>
<evidence type="ECO:0000313" key="1">
    <source>
        <dbReference type="EMBL" id="SFF45700.1"/>
    </source>
</evidence>